<evidence type="ECO:0000313" key="3">
    <source>
        <dbReference type="Proteomes" id="UP000199073"/>
    </source>
</evidence>
<gene>
    <name evidence="2" type="ORF">SAMN05660330_04103</name>
</gene>
<feature type="chain" id="PRO_5011638649" evidence="1">
    <location>
        <begin position="25"/>
        <end position="294"/>
    </location>
</feature>
<dbReference type="Proteomes" id="UP000199073">
    <property type="component" value="Unassembled WGS sequence"/>
</dbReference>
<feature type="signal peptide" evidence="1">
    <location>
        <begin position="1"/>
        <end position="24"/>
    </location>
</feature>
<protein>
    <submittedName>
        <fullName evidence="2">Uncharacterized protein</fullName>
    </submittedName>
</protein>
<dbReference type="AlphaFoldDB" id="A0A1H0VJF6"/>
<dbReference type="EMBL" id="FNJI01000052">
    <property type="protein sequence ID" value="SDP78580.1"/>
    <property type="molecule type" value="Genomic_DNA"/>
</dbReference>
<dbReference type="RefSeq" id="WP_143005582.1">
    <property type="nucleotide sequence ID" value="NZ_FNJI01000052.1"/>
</dbReference>
<dbReference type="STRING" id="91360.SAMN05660330_04103"/>
<proteinExistence type="predicted"/>
<evidence type="ECO:0000256" key="1">
    <source>
        <dbReference type="SAM" id="SignalP"/>
    </source>
</evidence>
<name>A0A1H0VJF6_9BACT</name>
<accession>A0A1H0VJF6</accession>
<evidence type="ECO:0000313" key="2">
    <source>
        <dbReference type="EMBL" id="SDP78580.1"/>
    </source>
</evidence>
<keyword evidence="3" id="KW-1185">Reference proteome</keyword>
<organism evidence="2 3">
    <name type="scientific">Desulforhopalus singaporensis</name>
    <dbReference type="NCBI Taxonomy" id="91360"/>
    <lineage>
        <taxon>Bacteria</taxon>
        <taxon>Pseudomonadati</taxon>
        <taxon>Thermodesulfobacteriota</taxon>
        <taxon>Desulfobulbia</taxon>
        <taxon>Desulfobulbales</taxon>
        <taxon>Desulfocapsaceae</taxon>
        <taxon>Desulforhopalus</taxon>
    </lineage>
</organism>
<reference evidence="2 3" key="1">
    <citation type="submission" date="2016-10" db="EMBL/GenBank/DDBJ databases">
        <authorList>
            <person name="de Groot N.N."/>
        </authorList>
    </citation>
    <scope>NUCLEOTIDE SEQUENCE [LARGE SCALE GENOMIC DNA]</scope>
    <source>
        <strain evidence="2 3">DSM 12130</strain>
    </source>
</reference>
<sequence length="294" mass="29998">MKKKIMAGALTVGMSVCLASAASANLESTISAINSSITETTTNIASGVTTSTVSKITEGVMDNVGVFTYNAAYNASDLDSSVDIEGATSFGFDGDISEFAATSVATEISLDAQLTYGDILNKIETTGIGAYSSAVGPVDADGNSTEAGLVINEDILRDINSTAYLTTFCGTELCSSPALDYSDTGVLGGSPIDDANFQDIVGFNLAMNEGAIDSSVAIKAYGEVVQTVDEGAPSTITDYDGEAITSVISVADGASYASYFNNDLNNLQIATTAIGAYGAGSINVGVNIQELVDL</sequence>
<keyword evidence="1" id="KW-0732">Signal</keyword>